<sequence length="101" mass="11297">MPTPRARLRMVLVAPAGWVFLLPSAVVKSYSVAHTLYIYCGALLMFVVMFVPVAKRVAADIAEQEEKPWDKVPINMPSLYWMFGSATVCIGVGAYCWHFVD</sequence>
<feature type="transmembrane region" description="Helical" evidence="1">
    <location>
        <begin position="79"/>
        <end position="100"/>
    </location>
</feature>
<evidence type="ECO:0000313" key="3">
    <source>
        <dbReference type="Proteomes" id="UP000475666"/>
    </source>
</evidence>
<name>A0A6G3TSB9_9ACTN</name>
<reference evidence="2 3" key="1">
    <citation type="submission" date="2020-01" db="EMBL/GenBank/DDBJ databases">
        <title>Insect and environment-associated Actinomycetes.</title>
        <authorList>
            <person name="Currrie C."/>
            <person name="Chevrette M."/>
            <person name="Carlson C."/>
            <person name="Stubbendieck R."/>
            <person name="Wendt-Pienkowski E."/>
        </authorList>
    </citation>
    <scope>NUCLEOTIDE SEQUENCE [LARGE SCALE GENOMIC DNA]</scope>
    <source>
        <strain evidence="2 3">SID7739</strain>
    </source>
</reference>
<evidence type="ECO:0000313" key="2">
    <source>
        <dbReference type="EMBL" id="NEC39426.1"/>
    </source>
</evidence>
<feature type="transmembrane region" description="Helical" evidence="1">
    <location>
        <begin position="36"/>
        <end position="58"/>
    </location>
</feature>
<evidence type="ECO:0000256" key="1">
    <source>
        <dbReference type="SAM" id="Phobius"/>
    </source>
</evidence>
<keyword evidence="1" id="KW-0472">Membrane</keyword>
<keyword evidence="1" id="KW-1133">Transmembrane helix</keyword>
<proteinExistence type="predicted"/>
<gene>
    <name evidence="2" type="ORF">G3I66_40775</name>
</gene>
<protein>
    <submittedName>
        <fullName evidence="2">Uncharacterized protein</fullName>
    </submittedName>
</protein>
<dbReference type="AlphaFoldDB" id="A0A6G3TSB9"/>
<keyword evidence="1" id="KW-0812">Transmembrane</keyword>
<comment type="caution">
    <text evidence="2">The sequence shown here is derived from an EMBL/GenBank/DDBJ whole genome shotgun (WGS) entry which is preliminary data.</text>
</comment>
<accession>A0A6G3TSB9</accession>
<dbReference type="Proteomes" id="UP000475666">
    <property type="component" value="Unassembled WGS sequence"/>
</dbReference>
<organism evidence="2 3">
    <name type="scientific">Streptomyces rubrogriseus</name>
    <dbReference type="NCBI Taxonomy" id="194673"/>
    <lineage>
        <taxon>Bacteria</taxon>
        <taxon>Bacillati</taxon>
        <taxon>Actinomycetota</taxon>
        <taxon>Actinomycetes</taxon>
        <taxon>Kitasatosporales</taxon>
        <taxon>Streptomycetaceae</taxon>
        <taxon>Streptomyces</taxon>
        <taxon>Streptomyces violaceoruber group</taxon>
    </lineage>
</organism>
<dbReference type="EMBL" id="JAAGMQ010001193">
    <property type="protein sequence ID" value="NEC39426.1"/>
    <property type="molecule type" value="Genomic_DNA"/>
</dbReference>